<dbReference type="EMBL" id="JAESDN010000008">
    <property type="protein sequence ID" value="KAG7046546.1"/>
    <property type="molecule type" value="Genomic_DNA"/>
</dbReference>
<keyword evidence="1" id="KW-0732">Signal</keyword>
<dbReference type="PANTHER" id="PTHR43546">
    <property type="entry name" value="UPF0173 METAL-DEPENDENT HYDROLASE MJ1163-RELATED"/>
    <property type="match status" value="1"/>
</dbReference>
<dbReference type="InterPro" id="IPR036866">
    <property type="entry name" value="RibonucZ/Hydroxyglut_hydro"/>
</dbReference>
<accession>A0A9P7R2A1</accession>
<gene>
    <name evidence="3" type="ORF">JMJ77_014774</name>
</gene>
<keyword evidence="4" id="KW-1185">Reference proteome</keyword>
<dbReference type="AlphaFoldDB" id="A0A9P7R2A1"/>
<proteinExistence type="predicted"/>
<dbReference type="PANTHER" id="PTHR43546:SF3">
    <property type="entry name" value="UPF0173 METAL-DEPENDENT HYDROLASE MJ1163"/>
    <property type="match status" value="1"/>
</dbReference>
<dbReference type="Gene3D" id="3.60.15.10">
    <property type="entry name" value="Ribonuclease Z/Hydroxyacylglutathione hydrolase-like"/>
    <property type="match status" value="1"/>
</dbReference>
<feature type="domain" description="Metallo-beta-lactamase" evidence="2">
    <location>
        <begin position="192"/>
        <end position="279"/>
    </location>
</feature>
<dbReference type="SUPFAM" id="SSF56281">
    <property type="entry name" value="Metallo-hydrolase/oxidoreductase"/>
    <property type="match status" value="1"/>
</dbReference>
<organism evidence="3 4">
    <name type="scientific">Colletotrichum scovillei</name>
    <dbReference type="NCBI Taxonomy" id="1209932"/>
    <lineage>
        <taxon>Eukaryota</taxon>
        <taxon>Fungi</taxon>
        <taxon>Dikarya</taxon>
        <taxon>Ascomycota</taxon>
        <taxon>Pezizomycotina</taxon>
        <taxon>Sordariomycetes</taxon>
        <taxon>Hypocreomycetidae</taxon>
        <taxon>Glomerellales</taxon>
        <taxon>Glomerellaceae</taxon>
        <taxon>Colletotrichum</taxon>
        <taxon>Colletotrichum acutatum species complex</taxon>
    </lineage>
</organism>
<reference evidence="3" key="1">
    <citation type="submission" date="2021-05" db="EMBL/GenBank/DDBJ databases">
        <title>Comparative genomics of three Colletotrichum scovillei strains and genetic complementation revealed genes involved fungal growth and virulence on chili pepper.</title>
        <authorList>
            <person name="Hsieh D.-K."/>
            <person name="Chuang S.-C."/>
            <person name="Chen C.-Y."/>
            <person name="Chao Y.-T."/>
            <person name="Lu M.-Y.J."/>
            <person name="Lee M.-H."/>
            <person name="Shih M.-C."/>
        </authorList>
    </citation>
    <scope>NUCLEOTIDE SEQUENCE</scope>
    <source>
        <strain evidence="3">Coll-153</strain>
    </source>
</reference>
<protein>
    <submittedName>
        <fullName evidence="3">Major Facilitator Superfamily protein</fullName>
    </submittedName>
</protein>
<comment type="caution">
    <text evidence="3">The sequence shown here is derived from an EMBL/GenBank/DDBJ whole genome shotgun (WGS) entry which is preliminary data.</text>
</comment>
<dbReference type="Proteomes" id="UP000699042">
    <property type="component" value="Unassembled WGS sequence"/>
</dbReference>
<evidence type="ECO:0000259" key="2">
    <source>
        <dbReference type="Pfam" id="PF00753"/>
    </source>
</evidence>
<dbReference type="InterPro" id="IPR050114">
    <property type="entry name" value="UPF0173_UPF0282_UlaG_hydrolase"/>
</dbReference>
<dbReference type="PROSITE" id="PS51257">
    <property type="entry name" value="PROKAR_LIPOPROTEIN"/>
    <property type="match status" value="1"/>
</dbReference>
<evidence type="ECO:0000313" key="4">
    <source>
        <dbReference type="Proteomes" id="UP000699042"/>
    </source>
</evidence>
<evidence type="ECO:0000256" key="1">
    <source>
        <dbReference type="SAM" id="SignalP"/>
    </source>
</evidence>
<feature type="chain" id="PRO_5040482080" evidence="1">
    <location>
        <begin position="22"/>
        <end position="488"/>
    </location>
</feature>
<sequence>MALKQLSVFFFCLFYGQFVIASGCNQIHCQVSVCAPNADEAYNVASLGLVAIMGPDCASWQPNSPVSGGQGACANGLQTFTGAFDIWRGWNAMGGDYSATFAQWGNFLGATCTGGKTVSCDPKSGQYPNPVTGKCQTRQCCVETMGSPTIEWFGATTFRLRANGLVLFLDTWLERPSVLPKHLDIDDVTEADYIFISHAHFDHLPGADKIAKKTGAVVIANGEAITLLRDAGVHESQLFPVAGGERIPLFTKDDREAAVDGKIPIADGPPGMPARPSHSRAVMSVHVWPSLHALMPGSGHHDIPEEIDTGTVYKGEATPYTCSLDITMGMKYGLLRMNENMPPERMDDGMKSFAEYISDRKNNVFSHYDGGQLAYNFIIGPGQTVFWNGHLGGYEGIIKSIEPTPDVAILTIAGRANLNGRPYNGSAAQFATNQVRWLSQPKKVIWALHDEGAIKPYRVNTAAATAMVHAQTSSTVEELDFGLAKPLF</sequence>
<name>A0A9P7R2A1_9PEZI</name>
<dbReference type="Pfam" id="PF00753">
    <property type="entry name" value="Lactamase_B"/>
    <property type="match status" value="1"/>
</dbReference>
<feature type="signal peptide" evidence="1">
    <location>
        <begin position="1"/>
        <end position="21"/>
    </location>
</feature>
<evidence type="ECO:0000313" key="3">
    <source>
        <dbReference type="EMBL" id="KAG7046546.1"/>
    </source>
</evidence>
<dbReference type="InterPro" id="IPR001279">
    <property type="entry name" value="Metallo-B-lactamas"/>
</dbReference>